<dbReference type="OMA" id="WADGAIA"/>
<dbReference type="KEGG" id="glz:GLAREA_04180"/>
<dbReference type="eggNOG" id="ENOG502QSR6">
    <property type="taxonomic scope" value="Eukaryota"/>
</dbReference>
<dbReference type="InterPro" id="IPR051260">
    <property type="entry name" value="Diverse_substr_monoxygenases"/>
</dbReference>
<evidence type="ECO:0000256" key="2">
    <source>
        <dbReference type="ARBA" id="ARBA00022643"/>
    </source>
</evidence>
<dbReference type="GO" id="GO:0016705">
    <property type="term" value="F:oxidoreductase activity, acting on paired donors, with incorporation or reduction of molecular oxygen"/>
    <property type="evidence" value="ECO:0007669"/>
    <property type="project" value="InterPro"/>
</dbReference>
<evidence type="ECO:0000256" key="3">
    <source>
        <dbReference type="ARBA" id="ARBA00023002"/>
    </source>
</evidence>
<keyword evidence="1" id="KW-0285">Flavoprotein</keyword>
<feature type="domain" description="Luciferase-like" evidence="6">
    <location>
        <begin position="19"/>
        <end position="405"/>
    </location>
</feature>
<proteinExistence type="inferred from homology"/>
<dbReference type="Gene3D" id="3.20.20.30">
    <property type="entry name" value="Luciferase-like domain"/>
    <property type="match status" value="1"/>
</dbReference>
<evidence type="ECO:0000256" key="1">
    <source>
        <dbReference type="ARBA" id="ARBA00022630"/>
    </source>
</evidence>
<dbReference type="InterPro" id="IPR036661">
    <property type="entry name" value="Luciferase-like_sf"/>
</dbReference>
<dbReference type="Proteomes" id="UP000016922">
    <property type="component" value="Unassembled WGS sequence"/>
</dbReference>
<dbReference type="HOGENOM" id="CLU_022256_0_0_1"/>
<reference evidence="7 8" key="1">
    <citation type="journal article" date="2013" name="BMC Genomics">
        <title>Genomics-driven discovery of the pneumocandin biosynthetic gene cluster in the fungus Glarea lozoyensis.</title>
        <authorList>
            <person name="Chen L."/>
            <person name="Yue Q."/>
            <person name="Zhang X."/>
            <person name="Xiang M."/>
            <person name="Wang C."/>
            <person name="Li S."/>
            <person name="Che Y."/>
            <person name="Ortiz-Lopez F.J."/>
            <person name="Bills G.F."/>
            <person name="Liu X."/>
            <person name="An Z."/>
        </authorList>
    </citation>
    <scope>NUCLEOTIDE SEQUENCE [LARGE SCALE GENOMIC DNA]</scope>
    <source>
        <strain evidence="8">ATCC 20868 / MF5171</strain>
    </source>
</reference>
<sequence length="489" mass="54247">MGSIQEQAPVKKLMQLNFFDMACAGSHMPYGQWKEPGDMAQFKDRLEYYQWLAQLAEKGKIISIFFADVYGGHDVYGGNMDVMLKGGSNVGVIDPVTIVAAMAAVTKSVSFGITGSTSYIAPYILARTWSSLDHVTRGRIGWNVVTSYSESAAKAMGKDRVPPSHERYEAAEEYLDLTYQLWEKSWEDGAAVWGSKEQPDTVYDPKKVHKIEFNGKYHKCSAYHQTHPSPQRTPVIFQAGASKFGIEFAGRHAEGIYTDMQDRPSLLAHTKAVREAAARNGRNPADIKFFAAVTPFIGRTLEEAQEKYHRAKKNMNGEVSLAKFSAYSGVDMSQYPLDEPFVFDGNTTSSNIITGVVNSMKAMFDKFDGPVTPRMFGEKMSLSGFAPVGTPEMVADAFEEQFNETDIDGFNIVYVSNPGSYEDVVELLVPELQRRGLMWQDYAVPGGTFRENIHSKPGERFLALDHPGAKYRKTQNSAANSHEVTASSA</sequence>
<dbReference type="PANTHER" id="PTHR30011:SF16">
    <property type="entry name" value="C2H2 FINGER DOMAIN TRANSCRIPTION FACTOR (EUROFUNG)-RELATED"/>
    <property type="match status" value="1"/>
</dbReference>
<dbReference type="RefSeq" id="XP_008082624.1">
    <property type="nucleotide sequence ID" value="XM_008084433.1"/>
</dbReference>
<dbReference type="InterPro" id="IPR016215">
    <property type="entry name" value="NTA_MOA"/>
</dbReference>
<evidence type="ECO:0000313" key="8">
    <source>
        <dbReference type="Proteomes" id="UP000016922"/>
    </source>
</evidence>
<dbReference type="EMBL" id="KE145363">
    <property type="protein sequence ID" value="EPE31213.1"/>
    <property type="molecule type" value="Genomic_DNA"/>
</dbReference>
<dbReference type="AlphaFoldDB" id="S3DXY6"/>
<protein>
    <submittedName>
        <fullName evidence="7">Bacterial luciferase-like protein</fullName>
    </submittedName>
</protein>
<evidence type="ECO:0000313" key="7">
    <source>
        <dbReference type="EMBL" id="EPE31213.1"/>
    </source>
</evidence>
<evidence type="ECO:0000256" key="4">
    <source>
        <dbReference type="ARBA" id="ARBA00023033"/>
    </source>
</evidence>
<accession>S3DXY6</accession>
<dbReference type="SUPFAM" id="SSF51679">
    <property type="entry name" value="Bacterial luciferase-like"/>
    <property type="match status" value="1"/>
</dbReference>
<keyword evidence="2" id="KW-0288">FMN</keyword>
<dbReference type="Pfam" id="PF00296">
    <property type="entry name" value="Bac_luciferase"/>
    <property type="match status" value="1"/>
</dbReference>
<keyword evidence="8" id="KW-1185">Reference proteome</keyword>
<comment type="similarity">
    <text evidence="5">Belongs to the NtaA/SnaA/DszA monooxygenase family.</text>
</comment>
<dbReference type="OrthoDB" id="5561043at2759"/>
<gene>
    <name evidence="7" type="ORF">GLAREA_04180</name>
</gene>
<dbReference type="PANTHER" id="PTHR30011">
    <property type="entry name" value="ALKANESULFONATE MONOOXYGENASE-RELATED"/>
    <property type="match status" value="1"/>
</dbReference>
<organism evidence="7 8">
    <name type="scientific">Glarea lozoyensis (strain ATCC 20868 / MF5171)</name>
    <dbReference type="NCBI Taxonomy" id="1116229"/>
    <lineage>
        <taxon>Eukaryota</taxon>
        <taxon>Fungi</taxon>
        <taxon>Dikarya</taxon>
        <taxon>Ascomycota</taxon>
        <taxon>Pezizomycotina</taxon>
        <taxon>Leotiomycetes</taxon>
        <taxon>Helotiales</taxon>
        <taxon>Helotiaceae</taxon>
        <taxon>Glarea</taxon>
    </lineage>
</organism>
<dbReference type="GO" id="GO:0004497">
    <property type="term" value="F:monooxygenase activity"/>
    <property type="evidence" value="ECO:0007669"/>
    <property type="project" value="UniProtKB-KW"/>
</dbReference>
<dbReference type="PIRSF" id="PIRSF000337">
    <property type="entry name" value="NTA_MOA"/>
    <property type="match status" value="1"/>
</dbReference>
<evidence type="ECO:0000256" key="5">
    <source>
        <dbReference type="ARBA" id="ARBA00033748"/>
    </source>
</evidence>
<dbReference type="InterPro" id="IPR011251">
    <property type="entry name" value="Luciferase-like_dom"/>
</dbReference>
<dbReference type="GeneID" id="19463235"/>
<name>S3DXY6_GLAL2</name>
<dbReference type="NCBIfam" id="TIGR03860">
    <property type="entry name" value="FMN_nitrolo"/>
    <property type="match status" value="1"/>
</dbReference>
<keyword evidence="4" id="KW-0503">Monooxygenase</keyword>
<evidence type="ECO:0000259" key="6">
    <source>
        <dbReference type="Pfam" id="PF00296"/>
    </source>
</evidence>
<keyword evidence="3" id="KW-0560">Oxidoreductase</keyword>